<feature type="modified residue" description="Phosphohistidine; by HPr" evidence="7">
    <location>
        <position position="76"/>
    </location>
</feature>
<keyword evidence="3" id="KW-0808">Transferase</keyword>
<keyword evidence="2" id="KW-0762">Sugar transport</keyword>
<proteinExistence type="predicted"/>
<dbReference type="InterPro" id="IPR003188">
    <property type="entry name" value="PTS_IIA_lac/cel"/>
</dbReference>
<sequence>MEEKEQICFQIISQAGMARSCFFESIQKGREAQNLAALQAIEKGKEHYHEAHLAHRKLVQQEAQGEKVWMSLLLSHAEDLLMSADIMSELAKEFQGLYEEIQAIKQTIQSTGS</sequence>
<dbReference type="PROSITE" id="PS51095">
    <property type="entry name" value="PTS_EIIA_TYPE_3"/>
    <property type="match status" value="1"/>
</dbReference>
<dbReference type="GO" id="GO:0016740">
    <property type="term" value="F:transferase activity"/>
    <property type="evidence" value="ECO:0007669"/>
    <property type="project" value="UniProtKB-KW"/>
</dbReference>
<dbReference type="RefSeq" id="WP_010749921.1">
    <property type="nucleotide sequence ID" value="NZ_CABGIF010000006.1"/>
</dbReference>
<dbReference type="PANTHER" id="PTHR34382:SF10">
    <property type="entry name" value="PTS SYSTEM OLIGO-BETA-MANNOSIDE-SPECIFIC EIIA COMPONENT"/>
    <property type="match status" value="1"/>
</dbReference>
<evidence type="ECO:0000256" key="2">
    <source>
        <dbReference type="ARBA" id="ARBA00022597"/>
    </source>
</evidence>
<reference evidence="8 9" key="1">
    <citation type="submission" date="2019-11" db="EMBL/GenBank/DDBJ databases">
        <title>Detection and genome characteristic of a blood enterococcus casselifavus isolate from Zhengzhou,china.</title>
        <authorList>
            <person name="Wen P."/>
        </authorList>
    </citation>
    <scope>NUCLEOTIDE SEQUENCE [LARGE SCALE GENOMIC DNA]</scope>
    <source>
        <strain evidence="8 9">EC291</strain>
    </source>
</reference>
<dbReference type="AlphaFoldDB" id="A0ABD6Z6W5"/>
<dbReference type="SUPFAM" id="SSF46973">
    <property type="entry name" value="Enzyme IIa from lactose specific PTS, IIa-lac"/>
    <property type="match status" value="1"/>
</dbReference>
<keyword evidence="4" id="KW-0598">Phosphotransferase system</keyword>
<gene>
    <name evidence="8" type="ORF">GFU50_14460</name>
</gene>
<evidence type="ECO:0000313" key="9">
    <source>
        <dbReference type="Proteomes" id="UP000422837"/>
    </source>
</evidence>
<name>A0ABD6Z6W5_ENTCA</name>
<evidence type="ECO:0000256" key="6">
    <source>
        <dbReference type="PIRSR" id="PIRSR000699-2"/>
    </source>
</evidence>
<evidence type="ECO:0000313" key="8">
    <source>
        <dbReference type="EMBL" id="QGN30643.1"/>
    </source>
</evidence>
<evidence type="ECO:0000256" key="1">
    <source>
        <dbReference type="ARBA" id="ARBA00022448"/>
    </source>
</evidence>
<dbReference type="Proteomes" id="UP000422837">
    <property type="component" value="Chromosome"/>
</dbReference>
<dbReference type="GeneID" id="15143131"/>
<protein>
    <submittedName>
        <fullName evidence="8">PTS lactose/cellobiose transporter subunit IIA</fullName>
    </submittedName>
</protein>
<evidence type="ECO:0000256" key="5">
    <source>
        <dbReference type="PIRSR" id="PIRSR000699-1"/>
    </source>
</evidence>
<dbReference type="GO" id="GO:0009401">
    <property type="term" value="P:phosphoenolpyruvate-dependent sugar phosphotransferase system"/>
    <property type="evidence" value="ECO:0007669"/>
    <property type="project" value="UniProtKB-KW"/>
</dbReference>
<dbReference type="InterPro" id="IPR036542">
    <property type="entry name" value="PTS_IIA_lac/cel_sf"/>
</dbReference>
<dbReference type="EMBL" id="CP046123">
    <property type="protein sequence ID" value="QGN30643.1"/>
    <property type="molecule type" value="Genomic_DNA"/>
</dbReference>
<feature type="binding site" evidence="6">
    <location>
        <position position="79"/>
    </location>
    <ligand>
        <name>Mg(2+)</name>
        <dbReference type="ChEBI" id="CHEBI:18420"/>
        <note>ligand shared between all trimeric partners</note>
    </ligand>
</feature>
<dbReference type="PIRSF" id="PIRSF000699">
    <property type="entry name" value="PTS_IILac_III"/>
    <property type="match status" value="1"/>
</dbReference>
<evidence type="ECO:0000256" key="4">
    <source>
        <dbReference type="ARBA" id="ARBA00022683"/>
    </source>
</evidence>
<keyword evidence="6" id="KW-0479">Metal-binding</keyword>
<feature type="active site" description="Tele-phosphohistidine intermediate" evidence="5">
    <location>
        <position position="76"/>
    </location>
</feature>
<organism evidence="8 9">
    <name type="scientific">Enterococcus casseliflavus</name>
    <name type="common">Enterococcus flavescens</name>
    <dbReference type="NCBI Taxonomy" id="37734"/>
    <lineage>
        <taxon>Bacteria</taxon>
        <taxon>Bacillati</taxon>
        <taxon>Bacillota</taxon>
        <taxon>Bacilli</taxon>
        <taxon>Lactobacillales</taxon>
        <taxon>Enterococcaceae</taxon>
        <taxon>Enterococcus</taxon>
    </lineage>
</organism>
<dbReference type="Gene3D" id="1.20.58.80">
    <property type="entry name" value="Phosphotransferase system, lactose/cellobiose-type IIA subunit"/>
    <property type="match status" value="1"/>
</dbReference>
<keyword evidence="1" id="KW-0813">Transport</keyword>
<accession>A0ABD6Z6W5</accession>
<dbReference type="Pfam" id="PF02255">
    <property type="entry name" value="PTS_IIA"/>
    <property type="match status" value="1"/>
</dbReference>
<dbReference type="PANTHER" id="PTHR34382">
    <property type="entry name" value="PTS SYSTEM N,N'-DIACETYLCHITOBIOSE-SPECIFIC EIIA COMPONENT"/>
    <property type="match status" value="1"/>
</dbReference>
<keyword evidence="6" id="KW-0460">Magnesium</keyword>
<evidence type="ECO:0000256" key="7">
    <source>
        <dbReference type="PROSITE-ProRule" id="PRU00418"/>
    </source>
</evidence>
<comment type="cofactor">
    <cofactor evidence="6">
        <name>Mg(2+)</name>
        <dbReference type="ChEBI" id="CHEBI:18420"/>
    </cofactor>
    <text evidence="6">Binds 1 Mg(2+) ion per trimer.</text>
</comment>
<evidence type="ECO:0000256" key="3">
    <source>
        <dbReference type="ARBA" id="ARBA00022679"/>
    </source>
</evidence>